<dbReference type="Gene3D" id="3.40.50.300">
    <property type="entry name" value="P-loop containing nucleotide triphosphate hydrolases"/>
    <property type="match status" value="1"/>
</dbReference>
<sequence length="283" mass="30736">MAALPRSNPAVIQIREAAGRGKLSHALLFTGPGDRLAAARFAAAALECTGQDKPCGVCPACRKVLSDIHPDVTAVRDEAHKNIAVDVVRGIRADAYIQPNEGLRKVYIFPDCALLTEQDQNVLLKIVEEGPPYAAFLFCAENPSQVLQTLRSRCVELKLPPQEQVDGESSALGEELCRCIARGRRGAVTELAVRLEKQRTDRDALASMLARGREIFAAALLSLYGREMEEKNREIAPVVAKNLTKAQIMSTIELLERYHGECAYNVGVGHVLGALAAELEGIL</sequence>
<dbReference type="InterPro" id="IPR050238">
    <property type="entry name" value="DNA_Rep/Repair_Clamp_Loader"/>
</dbReference>
<evidence type="ECO:0000313" key="1">
    <source>
        <dbReference type="EMBL" id="BCK84056.1"/>
    </source>
</evidence>
<keyword evidence="2" id="KW-1185">Reference proteome</keyword>
<dbReference type="KEGG" id="pfaa:MM59RIKEN_13750"/>
<dbReference type="Proteomes" id="UP000679848">
    <property type="component" value="Chromosome"/>
</dbReference>
<name>A0A810QDV4_9FIRM</name>
<dbReference type="EMBL" id="AP023420">
    <property type="protein sequence ID" value="BCK84056.1"/>
    <property type="molecule type" value="Genomic_DNA"/>
</dbReference>
<dbReference type="AlphaFoldDB" id="A0A810QDV4"/>
<gene>
    <name evidence="1" type="ORF">MM59RIKEN_13750</name>
</gene>
<organism evidence="1 2">
    <name type="scientific">Pusillibacter faecalis</name>
    <dbReference type="NCBI Taxonomy" id="2714358"/>
    <lineage>
        <taxon>Bacteria</taxon>
        <taxon>Bacillati</taxon>
        <taxon>Bacillota</taxon>
        <taxon>Clostridia</taxon>
        <taxon>Eubacteriales</taxon>
        <taxon>Oscillospiraceae</taxon>
        <taxon>Pusillibacter</taxon>
    </lineage>
</organism>
<dbReference type="InterPro" id="IPR027417">
    <property type="entry name" value="P-loop_NTPase"/>
</dbReference>
<proteinExistence type="predicted"/>
<dbReference type="Pfam" id="PF13177">
    <property type="entry name" value="DNA_pol3_delta2"/>
    <property type="match status" value="1"/>
</dbReference>
<reference evidence="1" key="1">
    <citation type="submission" date="2020-09" db="EMBL/GenBank/DDBJ databases">
        <title>New species isolated from human feces.</title>
        <authorList>
            <person name="Kitahara M."/>
            <person name="Shigeno Y."/>
            <person name="Shime M."/>
            <person name="Matsumoto Y."/>
            <person name="Nakamura S."/>
            <person name="Motooka D."/>
            <person name="Fukuoka S."/>
            <person name="Nishikawa H."/>
            <person name="Benno Y."/>
        </authorList>
    </citation>
    <scope>NUCLEOTIDE SEQUENCE</scope>
    <source>
        <strain evidence="1">MM59</strain>
    </source>
</reference>
<evidence type="ECO:0000313" key="2">
    <source>
        <dbReference type="Proteomes" id="UP000679848"/>
    </source>
</evidence>
<dbReference type="GO" id="GO:0006261">
    <property type="term" value="P:DNA-templated DNA replication"/>
    <property type="evidence" value="ECO:0007669"/>
    <property type="project" value="TreeGrafter"/>
</dbReference>
<accession>A0A810QDV4</accession>
<dbReference type="PANTHER" id="PTHR11669:SF8">
    <property type="entry name" value="DNA POLYMERASE III SUBUNIT DELTA"/>
    <property type="match status" value="1"/>
</dbReference>
<evidence type="ECO:0008006" key="3">
    <source>
        <dbReference type="Google" id="ProtNLM"/>
    </source>
</evidence>
<dbReference type="SUPFAM" id="SSF52540">
    <property type="entry name" value="P-loop containing nucleoside triphosphate hydrolases"/>
    <property type="match status" value="1"/>
</dbReference>
<dbReference type="RefSeq" id="WP_213542980.1">
    <property type="nucleotide sequence ID" value="NZ_AP023420.1"/>
</dbReference>
<protein>
    <recommendedName>
        <fullName evidence="3">DNA polymerase III subunit delta</fullName>
    </recommendedName>
</protein>
<dbReference type="PANTHER" id="PTHR11669">
    <property type="entry name" value="REPLICATION FACTOR C / DNA POLYMERASE III GAMMA-TAU SUBUNIT"/>
    <property type="match status" value="1"/>
</dbReference>